<dbReference type="EMBL" id="AMZH03009396">
    <property type="protein sequence ID" value="RRT56948.1"/>
    <property type="molecule type" value="Genomic_DNA"/>
</dbReference>
<name>A0A426YYZ6_ENSVE</name>
<organism evidence="1 2">
    <name type="scientific">Ensete ventricosum</name>
    <name type="common">Abyssinian banana</name>
    <name type="synonym">Musa ensete</name>
    <dbReference type="NCBI Taxonomy" id="4639"/>
    <lineage>
        <taxon>Eukaryota</taxon>
        <taxon>Viridiplantae</taxon>
        <taxon>Streptophyta</taxon>
        <taxon>Embryophyta</taxon>
        <taxon>Tracheophyta</taxon>
        <taxon>Spermatophyta</taxon>
        <taxon>Magnoliopsida</taxon>
        <taxon>Liliopsida</taxon>
        <taxon>Zingiberales</taxon>
        <taxon>Musaceae</taxon>
        <taxon>Ensete</taxon>
    </lineage>
</organism>
<dbReference type="Proteomes" id="UP000287651">
    <property type="component" value="Unassembled WGS sequence"/>
</dbReference>
<comment type="caution">
    <text evidence="1">The sequence shown here is derived from an EMBL/GenBank/DDBJ whole genome shotgun (WGS) entry which is preliminary data.</text>
</comment>
<reference evidence="1 2" key="1">
    <citation type="journal article" date="2014" name="Agronomy (Basel)">
        <title>A Draft Genome Sequence for Ensete ventricosum, the Drought-Tolerant Tree Against Hunger.</title>
        <authorList>
            <person name="Harrison J."/>
            <person name="Moore K.A."/>
            <person name="Paszkiewicz K."/>
            <person name="Jones T."/>
            <person name="Grant M."/>
            <person name="Ambacheew D."/>
            <person name="Muzemil S."/>
            <person name="Studholme D.J."/>
        </authorList>
    </citation>
    <scope>NUCLEOTIDE SEQUENCE [LARGE SCALE GENOMIC DNA]</scope>
</reference>
<gene>
    <name evidence="1" type="ORF">B296_00037308</name>
</gene>
<evidence type="ECO:0000313" key="2">
    <source>
        <dbReference type="Proteomes" id="UP000287651"/>
    </source>
</evidence>
<evidence type="ECO:0000313" key="1">
    <source>
        <dbReference type="EMBL" id="RRT56948.1"/>
    </source>
</evidence>
<protein>
    <submittedName>
        <fullName evidence="1">Uncharacterized protein</fullName>
    </submittedName>
</protein>
<proteinExistence type="predicted"/>
<accession>A0A426YYZ6</accession>
<dbReference type="AlphaFoldDB" id="A0A426YYZ6"/>
<sequence>MVTIRCYDPTAWIEALTGARYLLDDGRDDGLAPKPSFSSRLLAVGAPGRASSGEISLPVLLIPW</sequence>